<evidence type="ECO:0000313" key="1">
    <source>
        <dbReference type="EMBL" id="PTX08487.1"/>
    </source>
</evidence>
<reference evidence="1 2" key="1">
    <citation type="submission" date="2018-04" db="EMBL/GenBank/DDBJ databases">
        <title>Genomic Encyclopedia of Archaeal and Bacterial Type Strains, Phase II (KMG-II): from individual species to whole genera.</title>
        <authorList>
            <person name="Goeker M."/>
        </authorList>
    </citation>
    <scope>NUCLEOTIDE SEQUENCE [LARGE SCALE GENOMIC DNA]</scope>
    <source>
        <strain evidence="1 2">DSM 22902</strain>
    </source>
</reference>
<dbReference type="AlphaFoldDB" id="A0A2T5XY86"/>
<sequence length="31" mass="3828">MNIERHYKKLITQLVPTCSCKKNLEYILFHY</sequence>
<gene>
    <name evidence="1" type="ORF">C8P65_101152</name>
</gene>
<dbReference type="EMBL" id="QBKG01000001">
    <property type="protein sequence ID" value="PTX08487.1"/>
    <property type="molecule type" value="Genomic_DNA"/>
</dbReference>
<proteinExistence type="predicted"/>
<comment type="caution">
    <text evidence="1">The sequence shown here is derived from an EMBL/GenBank/DDBJ whole genome shotgun (WGS) entry which is preliminary data.</text>
</comment>
<dbReference type="Proteomes" id="UP000243985">
    <property type="component" value="Unassembled WGS sequence"/>
</dbReference>
<evidence type="ECO:0000313" key="2">
    <source>
        <dbReference type="Proteomes" id="UP000243985"/>
    </source>
</evidence>
<organism evidence="1 2">
    <name type="scientific">Capnocytophaga leadbetteri</name>
    <dbReference type="NCBI Taxonomy" id="327575"/>
    <lineage>
        <taxon>Bacteria</taxon>
        <taxon>Pseudomonadati</taxon>
        <taxon>Bacteroidota</taxon>
        <taxon>Flavobacteriia</taxon>
        <taxon>Flavobacteriales</taxon>
        <taxon>Flavobacteriaceae</taxon>
        <taxon>Capnocytophaga</taxon>
    </lineage>
</organism>
<name>A0A2T5XY86_9FLAO</name>
<accession>A0A2T5XY86</accession>
<protein>
    <submittedName>
        <fullName evidence="1">Uncharacterized protein</fullName>
    </submittedName>
</protein>